<dbReference type="Gramene" id="PGSC0003DMT400088363">
    <property type="protein sequence ID" value="PGSC0003DMT400088363"/>
    <property type="gene ID" value="PGSC0003DMG400037934"/>
</dbReference>
<reference evidence="2" key="1">
    <citation type="journal article" date="2011" name="Nature">
        <title>Genome sequence and analysis of the tuber crop potato.</title>
        <authorList>
            <consortium name="The Potato Genome Sequencing Consortium"/>
        </authorList>
    </citation>
    <scope>NUCLEOTIDE SEQUENCE [LARGE SCALE GENOMIC DNA]</scope>
    <source>
        <strain evidence="2">cv. DM1-3 516 R44</strain>
    </source>
</reference>
<evidence type="ECO:0000313" key="1">
    <source>
        <dbReference type="EnsemblPlants" id="PGSC0003DMT400088363"/>
    </source>
</evidence>
<dbReference type="InParanoid" id="M1DFT6"/>
<protein>
    <submittedName>
        <fullName evidence="1">Uncharacterized protein</fullName>
    </submittedName>
</protein>
<dbReference type="PaxDb" id="4113-PGSC0003DMT400088363"/>
<reference evidence="1" key="2">
    <citation type="submission" date="2015-06" db="UniProtKB">
        <authorList>
            <consortium name="EnsemblPlants"/>
        </authorList>
    </citation>
    <scope>IDENTIFICATION</scope>
    <source>
        <strain evidence="1">DM1-3 516 R44</strain>
    </source>
</reference>
<dbReference type="EnsemblPlants" id="PGSC0003DMT400088363">
    <property type="protein sequence ID" value="PGSC0003DMT400088363"/>
    <property type="gene ID" value="PGSC0003DMG400037934"/>
</dbReference>
<evidence type="ECO:0000313" key="2">
    <source>
        <dbReference type="Proteomes" id="UP000011115"/>
    </source>
</evidence>
<dbReference type="AlphaFoldDB" id="M1DFT6"/>
<organism evidence="1 2">
    <name type="scientific">Solanum tuberosum</name>
    <name type="common">Potato</name>
    <dbReference type="NCBI Taxonomy" id="4113"/>
    <lineage>
        <taxon>Eukaryota</taxon>
        <taxon>Viridiplantae</taxon>
        <taxon>Streptophyta</taxon>
        <taxon>Embryophyta</taxon>
        <taxon>Tracheophyta</taxon>
        <taxon>Spermatophyta</taxon>
        <taxon>Magnoliopsida</taxon>
        <taxon>eudicotyledons</taxon>
        <taxon>Gunneridae</taxon>
        <taxon>Pentapetalae</taxon>
        <taxon>asterids</taxon>
        <taxon>lamiids</taxon>
        <taxon>Solanales</taxon>
        <taxon>Solanaceae</taxon>
        <taxon>Solanoideae</taxon>
        <taxon>Solaneae</taxon>
        <taxon>Solanum</taxon>
    </lineage>
</organism>
<dbReference type="HOGENOM" id="CLU_1809612_0_0_1"/>
<proteinExistence type="predicted"/>
<keyword evidence="2" id="KW-1185">Reference proteome</keyword>
<accession>M1DFT6</accession>
<sequence>MVPLVGLEAVAKPPSINPQPLRHVQGHSHESSKASRAVKWLVWRSQLEAALRRLPPPPPRVAPRLVVTTTGREGPTWSWGSALARYTSHQLNSSLNSLSIWATRCAIGARGSVTLSPFCITKACEAGCLSNLALAGAGGAAMP</sequence>
<name>M1DFT6_SOLTU</name>
<dbReference type="Proteomes" id="UP000011115">
    <property type="component" value="Unassembled WGS sequence"/>
</dbReference>